<dbReference type="GO" id="GO:0005737">
    <property type="term" value="C:cytoplasm"/>
    <property type="evidence" value="ECO:0007669"/>
    <property type="project" value="TreeGrafter"/>
</dbReference>
<keyword evidence="2" id="KW-0832">Ubl conjugation</keyword>
<keyword evidence="3" id="KW-0810">Translation regulation</keyword>
<dbReference type="PANTHER" id="PTHR13154:SF6">
    <property type="entry name" value="GEO05078P1"/>
    <property type="match status" value="1"/>
</dbReference>
<dbReference type="Pfam" id="PF07145">
    <property type="entry name" value="PAM2"/>
    <property type="match status" value="1"/>
</dbReference>
<proteinExistence type="inferred from homology"/>
<accession>A0A9Q0MV84</accession>
<dbReference type="InterPro" id="IPR040396">
    <property type="entry name" value="PAIP2-like"/>
</dbReference>
<dbReference type="PANTHER" id="PTHR13154">
    <property type="entry name" value="POLYADENYLATE-BINDING PROTEIN-INTERACTING PROTEIN 2"/>
    <property type="match status" value="1"/>
</dbReference>
<dbReference type="InterPro" id="IPR009818">
    <property type="entry name" value="PAM2_motif"/>
</dbReference>
<evidence type="ECO:0000256" key="2">
    <source>
        <dbReference type="ARBA" id="ARBA00022843"/>
    </source>
</evidence>
<keyword evidence="5" id="KW-1185">Reference proteome</keyword>
<dbReference type="AlphaFoldDB" id="A0A9Q0MV84"/>
<name>A0A9Q0MV84_9DIPT</name>
<evidence type="ECO:0000256" key="3">
    <source>
        <dbReference type="ARBA" id="ARBA00022845"/>
    </source>
</evidence>
<sequence length="134" mass="15305">MCTNTENVTMILKMPSGGANAHNDSFYDIDNDDIDANEVDSSFDDDFSEYLWMENEEEFDSEEMKRLEEEALMEQCIEAMREDEIEEEFEREIESQGLCHVMATLQLQVASTETSNLNPLAKEFVPSLPTPSST</sequence>
<dbReference type="EMBL" id="WJQU01000003">
    <property type="protein sequence ID" value="KAJ6638603.1"/>
    <property type="molecule type" value="Genomic_DNA"/>
</dbReference>
<dbReference type="Proteomes" id="UP001151699">
    <property type="component" value="Chromosome X"/>
</dbReference>
<evidence type="ECO:0000256" key="1">
    <source>
        <dbReference type="ARBA" id="ARBA00006858"/>
    </source>
</evidence>
<dbReference type="GO" id="GO:0000900">
    <property type="term" value="F:mRNA regulatory element binding translation repressor activity"/>
    <property type="evidence" value="ECO:0007669"/>
    <property type="project" value="InterPro"/>
</dbReference>
<dbReference type="GO" id="GO:0045947">
    <property type="term" value="P:negative regulation of translational initiation"/>
    <property type="evidence" value="ECO:0007669"/>
    <property type="project" value="InterPro"/>
</dbReference>
<evidence type="ECO:0000313" key="5">
    <source>
        <dbReference type="Proteomes" id="UP001151699"/>
    </source>
</evidence>
<protein>
    <submittedName>
        <fullName evidence="4">Polyadenylate-binding protein-interacting protein 2B</fullName>
    </submittedName>
</protein>
<comment type="similarity">
    <text evidence="1">Belongs to the PAIP2 family.</text>
</comment>
<gene>
    <name evidence="4" type="primary">PAIP2B</name>
    <name evidence="4" type="ORF">Bhyg_11340</name>
</gene>
<evidence type="ECO:0000313" key="4">
    <source>
        <dbReference type="EMBL" id="KAJ6638603.1"/>
    </source>
</evidence>
<reference evidence="4" key="1">
    <citation type="submission" date="2022-07" db="EMBL/GenBank/DDBJ databases">
        <authorList>
            <person name="Trinca V."/>
            <person name="Uliana J.V.C."/>
            <person name="Torres T.T."/>
            <person name="Ward R.J."/>
            <person name="Monesi N."/>
        </authorList>
    </citation>
    <scope>NUCLEOTIDE SEQUENCE</scope>
    <source>
        <strain evidence="4">HSMRA1968</strain>
        <tissue evidence="4">Whole embryos</tissue>
    </source>
</reference>
<dbReference type="OrthoDB" id="5985142at2759"/>
<organism evidence="4 5">
    <name type="scientific">Pseudolycoriella hygida</name>
    <dbReference type="NCBI Taxonomy" id="35572"/>
    <lineage>
        <taxon>Eukaryota</taxon>
        <taxon>Metazoa</taxon>
        <taxon>Ecdysozoa</taxon>
        <taxon>Arthropoda</taxon>
        <taxon>Hexapoda</taxon>
        <taxon>Insecta</taxon>
        <taxon>Pterygota</taxon>
        <taxon>Neoptera</taxon>
        <taxon>Endopterygota</taxon>
        <taxon>Diptera</taxon>
        <taxon>Nematocera</taxon>
        <taxon>Sciaroidea</taxon>
        <taxon>Sciaridae</taxon>
        <taxon>Pseudolycoriella</taxon>
    </lineage>
</organism>
<comment type="caution">
    <text evidence="4">The sequence shown here is derived from an EMBL/GenBank/DDBJ whole genome shotgun (WGS) entry which is preliminary data.</text>
</comment>